<gene>
    <name evidence="6" type="ORF">HQ497_00185</name>
</gene>
<comment type="similarity">
    <text evidence="2 4">Belongs to the pyridoxal phosphate-binding protein YggS/PROSC family.</text>
</comment>
<evidence type="ECO:0000256" key="4">
    <source>
        <dbReference type="RuleBase" id="RU004514"/>
    </source>
</evidence>
<evidence type="ECO:0000313" key="6">
    <source>
        <dbReference type="EMBL" id="NQV63753.1"/>
    </source>
</evidence>
<dbReference type="InterPro" id="IPR029066">
    <property type="entry name" value="PLP-binding_barrel"/>
</dbReference>
<dbReference type="GO" id="GO:0030170">
    <property type="term" value="F:pyridoxal phosphate binding"/>
    <property type="evidence" value="ECO:0007669"/>
    <property type="project" value="UniProtKB-UniRule"/>
</dbReference>
<proteinExistence type="inferred from homology"/>
<dbReference type="NCBIfam" id="TIGR00044">
    <property type="entry name" value="YggS family pyridoxal phosphate-dependent enzyme"/>
    <property type="match status" value="1"/>
</dbReference>
<feature type="domain" description="Alanine racemase N-terminal" evidence="5">
    <location>
        <begin position="4"/>
        <end position="231"/>
    </location>
</feature>
<keyword evidence="1 2" id="KW-0663">Pyridoxal phosphate</keyword>
<dbReference type="SUPFAM" id="SSF51419">
    <property type="entry name" value="PLP-binding barrel"/>
    <property type="match status" value="1"/>
</dbReference>
<dbReference type="Gene3D" id="3.20.20.10">
    <property type="entry name" value="Alanine racemase"/>
    <property type="match status" value="1"/>
</dbReference>
<dbReference type="Pfam" id="PF01168">
    <property type="entry name" value="Ala_racemase_N"/>
    <property type="match status" value="1"/>
</dbReference>
<dbReference type="AlphaFoldDB" id="A0A972VT46"/>
<protein>
    <recommendedName>
        <fullName evidence="2">Pyridoxal phosphate homeostasis protein</fullName>
        <shortName evidence="2">PLP homeostasis protein</shortName>
    </recommendedName>
</protein>
<evidence type="ECO:0000313" key="7">
    <source>
        <dbReference type="Proteomes" id="UP000754644"/>
    </source>
</evidence>
<evidence type="ECO:0000256" key="1">
    <source>
        <dbReference type="ARBA" id="ARBA00022898"/>
    </source>
</evidence>
<evidence type="ECO:0000259" key="5">
    <source>
        <dbReference type="Pfam" id="PF01168"/>
    </source>
</evidence>
<dbReference type="InterPro" id="IPR011078">
    <property type="entry name" value="PyrdxlP_homeostasis"/>
</dbReference>
<dbReference type="CDD" id="cd06824">
    <property type="entry name" value="PLPDE_III_Yggs_like"/>
    <property type="match status" value="1"/>
</dbReference>
<organism evidence="6 7">
    <name type="scientific">SAR86 cluster bacterium</name>
    <dbReference type="NCBI Taxonomy" id="2030880"/>
    <lineage>
        <taxon>Bacteria</taxon>
        <taxon>Pseudomonadati</taxon>
        <taxon>Pseudomonadota</taxon>
        <taxon>Gammaproteobacteria</taxon>
        <taxon>SAR86 cluster</taxon>
    </lineage>
</organism>
<comment type="caution">
    <text evidence="6">The sequence shown here is derived from an EMBL/GenBank/DDBJ whole genome shotgun (WGS) entry which is preliminary data.</text>
</comment>
<dbReference type="Proteomes" id="UP000754644">
    <property type="component" value="Unassembled WGS sequence"/>
</dbReference>
<name>A0A972VT46_9GAMM</name>
<evidence type="ECO:0000256" key="2">
    <source>
        <dbReference type="HAMAP-Rule" id="MF_02087"/>
    </source>
</evidence>
<sequence length="244" mass="26651">MAENLTRVRQQIVELSKHYNRGADTVSLLAVSKTRPITDLQVALAEGQRHFGENYLQEALDKILALGETDTDAPQWHYIGAIQSNKTRPIAEHFDWVHTLSSSKIATRLANQRTAARMPLNVLLQVNIDAEDSKAGVLAADLMPLIDAILPLPNLALRGLMAIPKAAATLDAQRRPFRQLRELLNTAQQHYGADLPGFDQLSMGMSADVEAAIAEGSTWVRVGTAIFGERPGKGDSTLVPEDAQ</sequence>
<dbReference type="PIRSF" id="PIRSF004848">
    <property type="entry name" value="YBL036c_PLPDEIII"/>
    <property type="match status" value="1"/>
</dbReference>
<reference evidence="6" key="1">
    <citation type="submission" date="2020-05" db="EMBL/GenBank/DDBJ databases">
        <title>Sulfur intermediates as new biogeochemical hubs in an aquatic model microbial ecosystem.</title>
        <authorList>
            <person name="Vigneron A."/>
        </authorList>
    </citation>
    <scope>NUCLEOTIDE SEQUENCE</scope>
    <source>
        <strain evidence="6">Bin.250</strain>
    </source>
</reference>
<dbReference type="EMBL" id="JABMOJ010000009">
    <property type="protein sequence ID" value="NQV63753.1"/>
    <property type="molecule type" value="Genomic_DNA"/>
</dbReference>
<feature type="modified residue" description="N6-(pyridoxal phosphate)lysine" evidence="2 3">
    <location>
        <position position="33"/>
    </location>
</feature>
<dbReference type="InterPro" id="IPR001608">
    <property type="entry name" value="Ala_racemase_N"/>
</dbReference>
<dbReference type="PANTHER" id="PTHR10146:SF14">
    <property type="entry name" value="PYRIDOXAL PHOSPHATE HOMEOSTASIS PROTEIN"/>
    <property type="match status" value="1"/>
</dbReference>
<accession>A0A972VT46</accession>
<evidence type="ECO:0000256" key="3">
    <source>
        <dbReference type="PIRSR" id="PIRSR004848-1"/>
    </source>
</evidence>
<comment type="function">
    <text evidence="2">Pyridoxal 5'-phosphate (PLP)-binding protein, which is involved in PLP homeostasis.</text>
</comment>
<dbReference type="HAMAP" id="MF_02087">
    <property type="entry name" value="PLP_homeostasis"/>
    <property type="match status" value="1"/>
</dbReference>
<dbReference type="PANTHER" id="PTHR10146">
    <property type="entry name" value="PROLINE SYNTHETASE CO-TRANSCRIBED BACTERIAL HOMOLOG PROTEIN"/>
    <property type="match status" value="1"/>
</dbReference>
<comment type="cofactor">
    <cofactor evidence="3">
        <name>pyridoxal 5'-phosphate</name>
        <dbReference type="ChEBI" id="CHEBI:597326"/>
    </cofactor>
</comment>